<feature type="domain" description="4Fe-4S ferredoxin-type" evidence="9">
    <location>
        <begin position="512"/>
        <end position="535"/>
    </location>
</feature>
<evidence type="ECO:0000256" key="5">
    <source>
        <dbReference type="ARBA" id="ARBA00023004"/>
    </source>
</evidence>
<dbReference type="GO" id="GO:0051539">
    <property type="term" value="F:4 iron, 4 sulfur cluster binding"/>
    <property type="evidence" value="ECO:0007669"/>
    <property type="project" value="UniProtKB-KW"/>
</dbReference>
<accession>A0A5C6APY5</accession>
<name>A0A5C6APY5_9BACT</name>
<feature type="transmembrane region" description="Helical" evidence="8">
    <location>
        <begin position="164"/>
        <end position="182"/>
    </location>
</feature>
<feature type="transmembrane region" description="Helical" evidence="8">
    <location>
        <begin position="34"/>
        <end position="54"/>
    </location>
</feature>
<keyword evidence="3" id="KW-0479">Metal-binding</keyword>
<dbReference type="Pfam" id="PF12801">
    <property type="entry name" value="Fer4_5"/>
    <property type="match status" value="2"/>
</dbReference>
<evidence type="ECO:0000256" key="3">
    <source>
        <dbReference type="ARBA" id="ARBA00022723"/>
    </source>
</evidence>
<dbReference type="SUPFAM" id="SSF54862">
    <property type="entry name" value="4Fe-4S ferredoxins"/>
    <property type="match status" value="2"/>
</dbReference>
<sequence length="840" mass="92516">MRPHVHSLKEPEIDSIRFGSIVNHSKRSQLVGRLIAITLLSIAVLLAGILWLPMSSASTWDQTSRNWAWLIVGLNLFLGFFFAQSSWRDERSAALIRLDWFLPAIRRLPAGANPSKSLVGRLLRKTTPGFQSDWHTKKRGRLRRFLRWIGVSWSASPVRRLSQALCLVLFCWLFFYVCWPYHARPTQPQVIGKLSFLGFDQETGIGSFQIRTPGFEIEPEQKVFLHPSVDSSRPELEEPLLGEFTMIETGEQTVRLKPVGEISPMLFNVITGVTIADEFMATNEHPFAWPSHYAETLEVKEFIPAEMFLMIDPLVSLSTAIASRSWVWSLGSAAAILLICLTVPRGFCGYICPLGTTIDLFDWAIAGRIKRFRVPDNGWWVHIKYYLLLTILLASAGGVLISGFFAAIPVVTRGYLFLFDPLQIGLARGWHLVPSVNAGHFLSIAMFFAVLGLGFFRPRFWCKYVCPSGAVFSIGNLFRLTERKVESSCIHCNKCVEICPFDAIKADFTTRTTDCTLCQSCAGVCPTHAIKFVERTNLVELKILDDPPTGETALGRRGFLSLAGGTAAGLAGAAGVTVLGKTYGAKLDSGNTFLPVRPPGSVPEQAFLEMCIRCGECFKACPNNVLQPEGFQQGFEGLWTPVVEANWAGCESSCNACGQVCPTGAIRALPLEEKRYARMGLAIVNETTCLPFAGKEACDLCVQECNAAGYDAIEYTQVGVQIDEMGHPVEGSGYAAPVVLADKCVGCGLCQTRCYAINVKQRHVLHESAIIIEAGEGKEDRQLHGSYQPLQSINANTANDRPAQESKSLNDAKMQTPSENEATFDPFGIAPNDPDDSSPF</sequence>
<dbReference type="EMBL" id="SJPM01000002">
    <property type="protein sequence ID" value="TWU01587.1"/>
    <property type="molecule type" value="Genomic_DNA"/>
</dbReference>
<dbReference type="PANTHER" id="PTHR30176:SF3">
    <property type="entry name" value="FERREDOXIN-TYPE PROTEIN NAPH"/>
    <property type="match status" value="1"/>
</dbReference>
<evidence type="ECO:0000313" key="11">
    <source>
        <dbReference type="Proteomes" id="UP000316213"/>
    </source>
</evidence>
<evidence type="ECO:0000256" key="4">
    <source>
        <dbReference type="ARBA" id="ARBA00022982"/>
    </source>
</evidence>
<dbReference type="Proteomes" id="UP000316213">
    <property type="component" value="Unassembled WGS sequence"/>
</dbReference>
<feature type="compositionally biased region" description="Polar residues" evidence="7">
    <location>
        <begin position="811"/>
        <end position="821"/>
    </location>
</feature>
<feature type="transmembrane region" description="Helical" evidence="8">
    <location>
        <begin position="326"/>
        <end position="344"/>
    </location>
</feature>
<keyword evidence="1" id="KW-0813">Transport</keyword>
<evidence type="ECO:0000256" key="2">
    <source>
        <dbReference type="ARBA" id="ARBA00022485"/>
    </source>
</evidence>
<dbReference type="AlphaFoldDB" id="A0A5C6APY5"/>
<proteinExistence type="predicted"/>
<dbReference type="PROSITE" id="PS51379">
    <property type="entry name" value="4FE4S_FER_2"/>
    <property type="match status" value="5"/>
</dbReference>
<dbReference type="InterPro" id="IPR017896">
    <property type="entry name" value="4Fe4S_Fe-S-bd"/>
</dbReference>
<evidence type="ECO:0000256" key="6">
    <source>
        <dbReference type="ARBA" id="ARBA00023014"/>
    </source>
</evidence>
<keyword evidence="8" id="KW-0812">Transmembrane</keyword>
<keyword evidence="8" id="KW-0472">Membrane</keyword>
<feature type="transmembrane region" description="Helical" evidence="8">
    <location>
        <begin position="385"/>
        <end position="418"/>
    </location>
</feature>
<feature type="domain" description="4Fe-4S ferredoxin-type" evidence="9">
    <location>
        <begin position="639"/>
        <end position="671"/>
    </location>
</feature>
<comment type="caution">
    <text evidence="10">The sequence shown here is derived from an EMBL/GenBank/DDBJ whole genome shotgun (WGS) entry which is preliminary data.</text>
</comment>
<feature type="domain" description="4Fe-4S ferredoxin-type" evidence="9">
    <location>
        <begin position="735"/>
        <end position="762"/>
    </location>
</feature>
<feature type="domain" description="4Fe-4S ferredoxin-type" evidence="9">
    <location>
        <begin position="601"/>
        <end position="631"/>
    </location>
</feature>
<keyword evidence="4" id="KW-0249">Electron transport</keyword>
<dbReference type="Pfam" id="PF00037">
    <property type="entry name" value="Fer4"/>
    <property type="match status" value="1"/>
</dbReference>
<keyword evidence="8" id="KW-1133">Transmembrane helix</keyword>
<evidence type="ECO:0000259" key="9">
    <source>
        <dbReference type="PROSITE" id="PS51379"/>
    </source>
</evidence>
<reference evidence="10 11" key="1">
    <citation type="submission" date="2019-02" db="EMBL/GenBank/DDBJ databases">
        <title>Deep-cultivation of Planctomycetes and their phenomic and genomic characterization uncovers novel biology.</title>
        <authorList>
            <person name="Wiegand S."/>
            <person name="Jogler M."/>
            <person name="Boedeker C."/>
            <person name="Pinto D."/>
            <person name="Vollmers J."/>
            <person name="Rivas-Marin E."/>
            <person name="Kohn T."/>
            <person name="Peeters S.H."/>
            <person name="Heuer A."/>
            <person name="Rast P."/>
            <person name="Oberbeckmann S."/>
            <person name="Bunk B."/>
            <person name="Jeske O."/>
            <person name="Meyerdierks A."/>
            <person name="Storesund J.E."/>
            <person name="Kallscheuer N."/>
            <person name="Luecker S."/>
            <person name="Lage O.M."/>
            <person name="Pohl T."/>
            <person name="Merkel B.J."/>
            <person name="Hornburger P."/>
            <person name="Mueller R.-W."/>
            <person name="Bruemmer F."/>
            <person name="Labrenz M."/>
            <person name="Spormann A.M."/>
            <person name="Op Den Camp H."/>
            <person name="Overmann J."/>
            <person name="Amann R."/>
            <person name="Jetten M.S.M."/>
            <person name="Mascher T."/>
            <person name="Medema M.H."/>
            <person name="Devos D.P."/>
            <person name="Kaster A.-K."/>
            <person name="Ovreas L."/>
            <person name="Rohde M."/>
            <person name="Galperin M.Y."/>
            <person name="Jogler C."/>
        </authorList>
    </citation>
    <scope>NUCLEOTIDE SEQUENCE [LARGE SCALE GENOMIC DNA]</scope>
    <source>
        <strain evidence="10 11">Pla100</strain>
    </source>
</reference>
<keyword evidence="5" id="KW-0408">Iron</keyword>
<keyword evidence="11" id="KW-1185">Reference proteome</keyword>
<dbReference type="Pfam" id="PF13187">
    <property type="entry name" value="Fer4_9"/>
    <property type="match status" value="1"/>
</dbReference>
<evidence type="ECO:0000256" key="8">
    <source>
        <dbReference type="SAM" id="Phobius"/>
    </source>
</evidence>
<evidence type="ECO:0000256" key="1">
    <source>
        <dbReference type="ARBA" id="ARBA00022448"/>
    </source>
</evidence>
<dbReference type="GO" id="GO:0046872">
    <property type="term" value="F:metal ion binding"/>
    <property type="evidence" value="ECO:0007669"/>
    <property type="project" value="UniProtKB-KW"/>
</dbReference>
<dbReference type="Gene3D" id="3.30.70.20">
    <property type="match status" value="3"/>
</dbReference>
<feature type="region of interest" description="Disordered" evidence="7">
    <location>
        <begin position="793"/>
        <end position="840"/>
    </location>
</feature>
<gene>
    <name evidence="10" type="primary">yccM</name>
    <name evidence="10" type="ORF">Pla100_13220</name>
</gene>
<dbReference type="InterPro" id="IPR017900">
    <property type="entry name" value="4Fe4S_Fe_S_CS"/>
</dbReference>
<feature type="domain" description="4Fe-4S ferredoxin-type" evidence="9">
    <location>
        <begin position="480"/>
        <end position="509"/>
    </location>
</feature>
<keyword evidence="2" id="KW-0004">4Fe-4S</keyword>
<evidence type="ECO:0000256" key="7">
    <source>
        <dbReference type="SAM" id="MobiDB-lite"/>
    </source>
</evidence>
<organism evidence="10 11">
    <name type="scientific">Neorhodopirellula pilleata</name>
    <dbReference type="NCBI Taxonomy" id="2714738"/>
    <lineage>
        <taxon>Bacteria</taxon>
        <taxon>Pseudomonadati</taxon>
        <taxon>Planctomycetota</taxon>
        <taxon>Planctomycetia</taxon>
        <taxon>Pirellulales</taxon>
        <taxon>Pirellulaceae</taxon>
        <taxon>Neorhodopirellula</taxon>
    </lineage>
</organism>
<protein>
    <submittedName>
        <fullName evidence="10">Putative electron transport protein YccM</fullName>
    </submittedName>
</protein>
<dbReference type="PROSITE" id="PS00198">
    <property type="entry name" value="4FE4S_FER_1"/>
    <property type="match status" value="3"/>
</dbReference>
<dbReference type="PANTHER" id="PTHR30176">
    <property type="entry name" value="FERREDOXIN-TYPE PROTEIN NAPH"/>
    <property type="match status" value="1"/>
</dbReference>
<evidence type="ECO:0000313" key="10">
    <source>
        <dbReference type="EMBL" id="TWU01587.1"/>
    </source>
</evidence>
<keyword evidence="6" id="KW-0411">Iron-sulfur</keyword>
<dbReference type="CDD" id="cd16373">
    <property type="entry name" value="DMSOR_beta_like"/>
    <property type="match status" value="1"/>
</dbReference>
<dbReference type="InterPro" id="IPR051684">
    <property type="entry name" value="Electron_Trans/Redox"/>
</dbReference>
<dbReference type="GO" id="GO:0005886">
    <property type="term" value="C:plasma membrane"/>
    <property type="evidence" value="ECO:0007669"/>
    <property type="project" value="TreeGrafter"/>
</dbReference>
<feature type="transmembrane region" description="Helical" evidence="8">
    <location>
        <begin position="438"/>
        <end position="456"/>
    </location>
</feature>
<feature type="transmembrane region" description="Helical" evidence="8">
    <location>
        <begin position="66"/>
        <end position="83"/>
    </location>
</feature>